<dbReference type="RefSeq" id="XP_018983363.1">
    <property type="nucleotide sequence ID" value="XM_019129698.1"/>
</dbReference>
<proteinExistence type="inferred from homology"/>
<dbReference type="AlphaFoldDB" id="A0A1E3QK23"/>
<dbReference type="GO" id="GO:0098562">
    <property type="term" value="C:cytoplasmic side of membrane"/>
    <property type="evidence" value="ECO:0007669"/>
    <property type="project" value="EnsemblFungi"/>
</dbReference>
<dbReference type="Pfam" id="PF06058">
    <property type="entry name" value="DCP1"/>
    <property type="match status" value="1"/>
</dbReference>
<evidence type="ECO:0000256" key="2">
    <source>
        <dbReference type="ARBA" id="ARBA00008778"/>
    </source>
</evidence>
<dbReference type="SUPFAM" id="SSF50729">
    <property type="entry name" value="PH domain-like"/>
    <property type="match status" value="1"/>
</dbReference>
<evidence type="ECO:0000256" key="1">
    <source>
        <dbReference type="ARBA" id="ARBA00004496"/>
    </source>
</evidence>
<gene>
    <name evidence="5" type="ORF">BABINDRAFT_163073</name>
</gene>
<dbReference type="GO" id="GO:0000932">
    <property type="term" value="C:P-body"/>
    <property type="evidence" value="ECO:0007669"/>
    <property type="project" value="EnsemblFungi"/>
</dbReference>
<accession>A0A1E3QK23</accession>
<dbReference type="InterPro" id="IPR010334">
    <property type="entry name" value="Dcp1"/>
</dbReference>
<dbReference type="GO" id="GO:0098745">
    <property type="term" value="C:RNA decapping complex"/>
    <property type="evidence" value="ECO:0007669"/>
    <property type="project" value="EnsemblFungi"/>
</dbReference>
<comment type="similarity">
    <text evidence="2">Belongs to the DCP1 family.</text>
</comment>
<dbReference type="GeneID" id="30147551"/>
<dbReference type="GO" id="GO:0006397">
    <property type="term" value="P:mRNA processing"/>
    <property type="evidence" value="ECO:0007669"/>
    <property type="project" value="UniProtKB-KW"/>
</dbReference>
<dbReference type="OrthoDB" id="440673at2759"/>
<evidence type="ECO:0000256" key="3">
    <source>
        <dbReference type="ARBA" id="ARBA00022490"/>
    </source>
</evidence>
<comment type="subcellular location">
    <subcellularLocation>
        <location evidence="1">Cytoplasm</location>
    </subcellularLocation>
</comment>
<dbReference type="InterPro" id="IPR011993">
    <property type="entry name" value="PH-like_dom_sf"/>
</dbReference>
<dbReference type="STRING" id="984486.A0A1E3QK23"/>
<evidence type="ECO:0000256" key="4">
    <source>
        <dbReference type="ARBA" id="ARBA00022664"/>
    </source>
</evidence>
<name>A0A1E3QK23_9ASCO</name>
<keyword evidence="6" id="KW-1185">Reference proteome</keyword>
<keyword evidence="3" id="KW-0963">Cytoplasm</keyword>
<evidence type="ECO:0008006" key="7">
    <source>
        <dbReference type="Google" id="ProtNLM"/>
    </source>
</evidence>
<sequence>MSTSKKQLEQQKQQQQQQQLEFYRNTLNFNVISRYDPKINNVVYDSPYAVAYKFDQASEEWEKLEYLGLVSVYSRLNYDPAKPLDPHAVQDDFYYGLIILNRSSPANFSIGIVPNCISEWKKSVLMSVEQQGDLVIIQDVKEDVYGIWLFDKKDREELLKALRYVLENPPIKLV</sequence>
<dbReference type="CDD" id="cd13182">
    <property type="entry name" value="EVH1-like_Dcp1"/>
    <property type="match status" value="1"/>
</dbReference>
<dbReference type="GO" id="GO:0031087">
    <property type="term" value="P:deadenylation-independent decapping of nuclear-transcribed mRNA"/>
    <property type="evidence" value="ECO:0007669"/>
    <property type="project" value="TreeGrafter"/>
</dbReference>
<dbReference type="PANTHER" id="PTHR16290:SF0">
    <property type="entry name" value="DECAPPING PROTEIN 1, ISOFORM A"/>
    <property type="match status" value="1"/>
</dbReference>
<keyword evidence="4" id="KW-0507">mRNA processing</keyword>
<dbReference type="GO" id="GO:0005634">
    <property type="term" value="C:nucleus"/>
    <property type="evidence" value="ECO:0007669"/>
    <property type="project" value="EnsemblFungi"/>
</dbReference>
<protein>
    <recommendedName>
        <fullName evidence="7">mRNA-decapping enzyme subunit 1</fullName>
    </recommendedName>
</protein>
<organism evidence="5 6">
    <name type="scientific">Babjeviella inositovora NRRL Y-12698</name>
    <dbReference type="NCBI Taxonomy" id="984486"/>
    <lineage>
        <taxon>Eukaryota</taxon>
        <taxon>Fungi</taxon>
        <taxon>Dikarya</taxon>
        <taxon>Ascomycota</taxon>
        <taxon>Saccharomycotina</taxon>
        <taxon>Pichiomycetes</taxon>
        <taxon>Serinales incertae sedis</taxon>
        <taxon>Babjeviella</taxon>
    </lineage>
</organism>
<dbReference type="GO" id="GO:0008047">
    <property type="term" value="F:enzyme activator activity"/>
    <property type="evidence" value="ECO:0007669"/>
    <property type="project" value="EnsemblFungi"/>
</dbReference>
<dbReference type="GO" id="GO:0003729">
    <property type="term" value="F:mRNA binding"/>
    <property type="evidence" value="ECO:0007669"/>
    <property type="project" value="EnsemblFungi"/>
</dbReference>
<dbReference type="PANTHER" id="PTHR16290">
    <property type="entry name" value="TRANSCRIPTION FACTOR SMIF DECAPPING ENZYME DCP1"/>
    <property type="match status" value="1"/>
</dbReference>
<evidence type="ECO:0000313" key="6">
    <source>
        <dbReference type="Proteomes" id="UP000094336"/>
    </source>
</evidence>
<reference evidence="6" key="1">
    <citation type="submission" date="2016-05" db="EMBL/GenBank/DDBJ databases">
        <title>Comparative genomics of biotechnologically important yeasts.</title>
        <authorList>
            <consortium name="DOE Joint Genome Institute"/>
            <person name="Riley R."/>
            <person name="Haridas S."/>
            <person name="Wolfe K.H."/>
            <person name="Lopes M.R."/>
            <person name="Hittinger C.T."/>
            <person name="Goker M."/>
            <person name="Salamov A."/>
            <person name="Wisecaver J."/>
            <person name="Long T.M."/>
            <person name="Aerts A.L."/>
            <person name="Barry K."/>
            <person name="Choi C."/>
            <person name="Clum A."/>
            <person name="Coughlan A.Y."/>
            <person name="Deshpande S."/>
            <person name="Douglass A.P."/>
            <person name="Hanson S.J."/>
            <person name="Klenk H.-P."/>
            <person name="Labutti K."/>
            <person name="Lapidus A."/>
            <person name="Lindquist E."/>
            <person name="Lipzen A."/>
            <person name="Meier-Kolthoff J.P."/>
            <person name="Ohm R.A."/>
            <person name="Otillar R.P."/>
            <person name="Pangilinan J."/>
            <person name="Peng Y."/>
            <person name="Rokas A."/>
            <person name="Rosa C.A."/>
            <person name="Scheuner C."/>
            <person name="Sibirny A.A."/>
            <person name="Slot J.C."/>
            <person name="Stielow J.B."/>
            <person name="Sun H."/>
            <person name="Kurtzman C.P."/>
            <person name="Blackwell M."/>
            <person name="Grigoriev I.V."/>
            <person name="Jeffries T.W."/>
        </authorList>
    </citation>
    <scope>NUCLEOTIDE SEQUENCE [LARGE SCALE GENOMIC DNA]</scope>
    <source>
        <strain evidence="6">NRRL Y-12698</strain>
    </source>
</reference>
<dbReference type="GO" id="GO:0000290">
    <property type="term" value="P:deadenylation-dependent decapping of nuclear-transcribed mRNA"/>
    <property type="evidence" value="ECO:0007669"/>
    <property type="project" value="EnsemblFungi"/>
</dbReference>
<evidence type="ECO:0000313" key="5">
    <source>
        <dbReference type="EMBL" id="ODQ78035.1"/>
    </source>
</evidence>
<dbReference type="EMBL" id="KV454437">
    <property type="protein sequence ID" value="ODQ78035.1"/>
    <property type="molecule type" value="Genomic_DNA"/>
</dbReference>
<dbReference type="Gene3D" id="2.30.29.30">
    <property type="entry name" value="Pleckstrin-homology domain (PH domain)/Phosphotyrosine-binding domain (PTB)"/>
    <property type="match status" value="2"/>
</dbReference>
<dbReference type="Proteomes" id="UP000094336">
    <property type="component" value="Unassembled WGS sequence"/>
</dbReference>